<dbReference type="PANTHER" id="PTHR43669:SF9">
    <property type="entry name" value="5-KETO-D-GLUCONATE 5-REDUCTASE"/>
    <property type="match status" value="1"/>
</dbReference>
<dbReference type="PANTHER" id="PTHR43669">
    <property type="entry name" value="5-KETO-D-GLUCONATE 5-REDUCTASE"/>
    <property type="match status" value="1"/>
</dbReference>
<evidence type="ECO:0000256" key="4">
    <source>
        <dbReference type="ARBA" id="ARBA00023027"/>
    </source>
</evidence>
<dbReference type="InterPro" id="IPR036291">
    <property type="entry name" value="NAD(P)-bd_dom_sf"/>
</dbReference>
<gene>
    <name evidence="13" type="ORF">GTGU_02479</name>
</gene>
<dbReference type="SUPFAM" id="SSF51735">
    <property type="entry name" value="NAD(P)-binding Rossmann-fold domains"/>
    <property type="match status" value="1"/>
</dbReference>
<keyword evidence="4" id="KW-0520">NAD</keyword>
<evidence type="ECO:0000256" key="5">
    <source>
        <dbReference type="ARBA" id="ARBA00023277"/>
    </source>
</evidence>
<dbReference type="NCBIfam" id="NF005559">
    <property type="entry name" value="PRK07231.1"/>
    <property type="match status" value="1"/>
</dbReference>
<organism evidence="13 14">
    <name type="scientific">Trabulsiella guamensis ATCC 49490</name>
    <dbReference type="NCBI Taxonomy" id="1005994"/>
    <lineage>
        <taxon>Bacteria</taxon>
        <taxon>Pseudomonadati</taxon>
        <taxon>Pseudomonadota</taxon>
        <taxon>Gammaproteobacteria</taxon>
        <taxon>Enterobacterales</taxon>
        <taxon>Enterobacteriaceae</taxon>
        <taxon>Trabulsiella</taxon>
    </lineage>
</organism>
<sequence>MNDLFSLEGKNVLITGAAQGIGYLLATGLGKYGAQIIVNDITQERAAAAVDKLQSAGIRAVAAPFNVTHKQEIDEAIARIEAQVGSIDVLVNNAGIQRRHPFTEFPEQEWNDVIAVNQTAVFLVSQAVTRRMVERKAGKVINICSMQSELGRDTITPYAASKGAVKMLTRGMCVELARHNIQVNGIAPGYFRTEMTKALVEDEAFTAWLCKRTPAARWGDPQELIGAAVFLSSKASDFVNGHLLFVDGGMLVAV</sequence>
<evidence type="ECO:0000256" key="6">
    <source>
        <dbReference type="ARBA" id="ARBA00051160"/>
    </source>
</evidence>
<evidence type="ECO:0000256" key="1">
    <source>
        <dbReference type="ARBA" id="ARBA00006484"/>
    </source>
</evidence>
<dbReference type="Gene3D" id="3.40.50.720">
    <property type="entry name" value="NAD(P)-binding Rossmann-like Domain"/>
    <property type="match status" value="1"/>
</dbReference>
<comment type="function">
    <text evidence="8">Catalyzes the reduction of 5-keto-D-gluconate to D-gluconate, using either NADH or NADPH. Is likely involved in an L-idonate degradation pathway that allows E.coli to utilize L-idonate as the sole carbon and energy source. Is also able to catalyze the reverse reaction in vitro, but the D-gluconate oxidation by the enzyme can only proceed with NAD.</text>
</comment>
<evidence type="ECO:0000313" key="13">
    <source>
        <dbReference type="EMBL" id="KFC06472.1"/>
    </source>
</evidence>
<dbReference type="FunFam" id="3.40.50.720:FF:000210">
    <property type="entry name" value="Gluconate 5-dehydrogenase"/>
    <property type="match status" value="1"/>
</dbReference>
<dbReference type="CDD" id="cd05347">
    <property type="entry name" value="Ga5DH-like_SDR_c"/>
    <property type="match status" value="1"/>
</dbReference>
<evidence type="ECO:0000256" key="7">
    <source>
        <dbReference type="ARBA" id="ARBA00052108"/>
    </source>
</evidence>
<keyword evidence="3 13" id="KW-0560">Oxidoreductase</keyword>
<dbReference type="PRINTS" id="PR00081">
    <property type="entry name" value="GDHRDH"/>
</dbReference>
<dbReference type="GO" id="GO:0008874">
    <property type="term" value="F:gluconate 5-dehydrogenase activity"/>
    <property type="evidence" value="ECO:0007669"/>
    <property type="project" value="UniProtKB-EC"/>
</dbReference>
<keyword evidence="14" id="KW-1185">Reference proteome</keyword>
<evidence type="ECO:0000256" key="10">
    <source>
        <dbReference type="ARBA" id="ARBA00066656"/>
    </source>
</evidence>
<proteinExistence type="inferred from homology"/>
<keyword evidence="2" id="KW-0521">NADP</keyword>
<accession>A0A085A8C7</accession>
<dbReference type="RefSeq" id="WP_038157360.1">
    <property type="nucleotide sequence ID" value="NZ_JMTB01000080.1"/>
</dbReference>
<comment type="caution">
    <text evidence="13">The sequence shown here is derived from an EMBL/GenBank/DDBJ whole genome shotgun (WGS) entry which is preliminary data.</text>
</comment>
<dbReference type="Proteomes" id="UP000028630">
    <property type="component" value="Unassembled WGS sequence"/>
</dbReference>
<dbReference type="AlphaFoldDB" id="A0A085A8C7"/>
<dbReference type="InterPro" id="IPR002347">
    <property type="entry name" value="SDR_fam"/>
</dbReference>
<dbReference type="EC" id="1.1.1.69" evidence="10"/>
<evidence type="ECO:0000256" key="11">
    <source>
        <dbReference type="ARBA" id="ARBA00068944"/>
    </source>
</evidence>
<dbReference type="eggNOG" id="COG1028">
    <property type="taxonomic scope" value="Bacteria"/>
</dbReference>
<dbReference type="OrthoDB" id="286404at2"/>
<dbReference type="EMBL" id="JMTB01000080">
    <property type="protein sequence ID" value="KFC06472.1"/>
    <property type="molecule type" value="Genomic_DNA"/>
</dbReference>
<evidence type="ECO:0000256" key="3">
    <source>
        <dbReference type="ARBA" id="ARBA00023002"/>
    </source>
</evidence>
<dbReference type="PROSITE" id="PS00061">
    <property type="entry name" value="ADH_SHORT"/>
    <property type="match status" value="1"/>
</dbReference>
<evidence type="ECO:0000256" key="9">
    <source>
        <dbReference type="ARBA" id="ARBA00060526"/>
    </source>
</evidence>
<comment type="catalytic activity">
    <reaction evidence="6">
        <text>D-gluconate + NADP(+) = 5-dehydro-D-gluconate + NADPH + H(+)</text>
        <dbReference type="Rhea" id="RHEA:23936"/>
        <dbReference type="ChEBI" id="CHEBI:15378"/>
        <dbReference type="ChEBI" id="CHEBI:18391"/>
        <dbReference type="ChEBI" id="CHEBI:57783"/>
        <dbReference type="ChEBI" id="CHEBI:58143"/>
        <dbReference type="ChEBI" id="CHEBI:58349"/>
        <dbReference type="EC" id="1.1.1.69"/>
    </reaction>
</comment>
<comment type="catalytic activity">
    <reaction evidence="7">
        <text>D-gluconate + NAD(+) = 5-dehydro-D-gluconate + NADH + H(+)</text>
        <dbReference type="Rhea" id="RHEA:23940"/>
        <dbReference type="ChEBI" id="CHEBI:15378"/>
        <dbReference type="ChEBI" id="CHEBI:18391"/>
        <dbReference type="ChEBI" id="CHEBI:57540"/>
        <dbReference type="ChEBI" id="CHEBI:57945"/>
        <dbReference type="ChEBI" id="CHEBI:58143"/>
        <dbReference type="EC" id="1.1.1.69"/>
    </reaction>
</comment>
<evidence type="ECO:0000313" key="14">
    <source>
        <dbReference type="Proteomes" id="UP000028630"/>
    </source>
</evidence>
<keyword evidence="5" id="KW-0119">Carbohydrate metabolism</keyword>
<dbReference type="NCBIfam" id="NF005983">
    <property type="entry name" value="PRK08085.1"/>
    <property type="match status" value="1"/>
</dbReference>
<evidence type="ECO:0000256" key="8">
    <source>
        <dbReference type="ARBA" id="ARBA00053675"/>
    </source>
</evidence>
<comment type="similarity">
    <text evidence="1 12">Belongs to the short-chain dehydrogenases/reductases (SDR) family.</text>
</comment>
<dbReference type="InterPro" id="IPR020904">
    <property type="entry name" value="Sc_DH/Rdtase_CS"/>
</dbReference>
<evidence type="ECO:0000256" key="12">
    <source>
        <dbReference type="RuleBase" id="RU000363"/>
    </source>
</evidence>
<name>A0A085A8C7_9ENTR</name>
<comment type="pathway">
    <text evidence="9">Carbohydrate acid metabolism; L-idonate degradation.</text>
</comment>
<protein>
    <recommendedName>
        <fullName evidence="11">5-keto-D-gluconate 5-reductase</fullName>
        <ecNumber evidence="10">1.1.1.69</ecNumber>
    </recommendedName>
</protein>
<dbReference type="PRINTS" id="PR00080">
    <property type="entry name" value="SDRFAMILY"/>
</dbReference>
<evidence type="ECO:0000256" key="2">
    <source>
        <dbReference type="ARBA" id="ARBA00022857"/>
    </source>
</evidence>
<dbReference type="Pfam" id="PF00106">
    <property type="entry name" value="adh_short"/>
    <property type="match status" value="1"/>
</dbReference>
<reference evidence="14" key="1">
    <citation type="submission" date="2014-05" db="EMBL/GenBank/DDBJ databases">
        <title>ATOL: Assembling a taxonomically balanced genome-scale reconstruction of the evolutionary history of the Enterobacteriaceae.</title>
        <authorList>
            <person name="Plunkett G. III"/>
            <person name="Neeno-Eckwall E.C."/>
            <person name="Glasner J.D."/>
            <person name="Perna N.T."/>
        </authorList>
    </citation>
    <scope>NUCLEOTIDE SEQUENCE [LARGE SCALE GENOMIC DNA]</scope>
    <source>
        <strain evidence="14">ATCC 49490</strain>
    </source>
</reference>